<dbReference type="Pfam" id="PF01434">
    <property type="entry name" value="Peptidase_M41"/>
    <property type="match status" value="1"/>
</dbReference>
<dbReference type="InterPro" id="IPR003960">
    <property type="entry name" value="ATPase_AAA_CS"/>
</dbReference>
<dbReference type="Gene3D" id="3.40.1690.20">
    <property type="match status" value="1"/>
</dbReference>
<keyword evidence="10" id="KW-0482">Metalloprotease</keyword>
<evidence type="ECO:0000259" key="12">
    <source>
        <dbReference type="SMART" id="SM00382"/>
    </source>
</evidence>
<comment type="cofactor">
    <cofactor evidence="1">
        <name>Zn(2+)</name>
        <dbReference type="ChEBI" id="CHEBI:29105"/>
    </cofactor>
</comment>
<evidence type="ECO:0000256" key="6">
    <source>
        <dbReference type="ARBA" id="ARBA00022741"/>
    </source>
</evidence>
<keyword evidence="6" id="KW-0547">Nucleotide-binding</keyword>
<evidence type="ECO:0000256" key="5">
    <source>
        <dbReference type="ARBA" id="ARBA00022723"/>
    </source>
</evidence>
<accession>A0ABQ8YGG2</accession>
<evidence type="ECO:0000256" key="10">
    <source>
        <dbReference type="ARBA" id="ARBA00023049"/>
    </source>
</evidence>
<dbReference type="HAMAP" id="MF_01458">
    <property type="entry name" value="FtsH"/>
    <property type="match status" value="1"/>
</dbReference>
<dbReference type="Gene3D" id="1.20.58.760">
    <property type="entry name" value="Peptidase M41"/>
    <property type="match status" value="1"/>
</dbReference>
<dbReference type="CDD" id="cd19501">
    <property type="entry name" value="RecA-like_FtsH"/>
    <property type="match status" value="1"/>
</dbReference>
<dbReference type="Gene3D" id="3.40.50.300">
    <property type="entry name" value="P-loop containing nucleotide triphosphate hydrolases"/>
    <property type="match status" value="1"/>
</dbReference>
<dbReference type="InterPro" id="IPR027417">
    <property type="entry name" value="P-loop_NTPase"/>
</dbReference>
<sequence length="829" mass="94426">MFSLTYSLPNHHSLPKITSLVPQSHIRFFNSTYKKTKKQEQKEDEKKEQENKIIKENKKDHDQEKIKEKEKKHQFQDQDQSQDQDQEKEQETNQSNWWKFRPKFLKITMALVLAETSFYGLYKLYKAQKRDVPQISWQVFRSDVLPTNKVEKLTVQGKSVTVIMKPKSNVCPKTLPLPDENKPYTHFCFVIPNLEYFEKRLEIAENQLGISIDDRTPVLYSMHELESTSTFFERPEIIVMLVSIFIIVYLNNSSSKKPRSSNYFSALRSKPNVVQPNSEKLVTFADVAGLDEAKQEIKELVDFLNNPQKYSRIGAKIPHGALLVGPPGTGKTLLAKAAAGEANVPFFSISGSEFVEMWVGVGAARVRDLFKKAKENKPAIIFIDEIDAVGRKRSDGNHDSGSSERETTLNQLLVELDGFGDHEGILVLAGTNRPDILDKALLRPGRFDRQVQIPLPDLSSREEIFKIHLRKVKLEDSVNAIAKQLCRVTSGFSGADIANVCNESALIAIRNGKEVITIKHFLKAIDRIVCGLKKKSKVLSEDEKQLIATHESGHVVVANYLDDKNETLKVSIIPRSSNTLGYAWQIPKEISYKTQQDLKDMMCIALGGRAAEETCFGQISTLALDDLSKVTNLAYHYVTMYGMNKKIGNVCYHNFQRISWFVDESPYRNSFPLSTDFSSAIDIEVHSIIEEAYERAKTIVEEEQECVHLITKNLVEKEVLEKSELKLLIKKLKKYSNHDITEKQNNFQQDNQNSENNQQLFSKGCNVFVKNNAVSTSITTPTLPSSSSITGRPSKNIKKNFSSFFFSNSPSLYNFIQNFNNFNWKKMLN</sequence>
<evidence type="ECO:0000256" key="11">
    <source>
        <dbReference type="SAM" id="MobiDB-lite"/>
    </source>
</evidence>
<evidence type="ECO:0000256" key="8">
    <source>
        <dbReference type="ARBA" id="ARBA00022833"/>
    </source>
</evidence>
<protein>
    <submittedName>
        <fullName evidence="13">Paraplegin</fullName>
    </submittedName>
</protein>
<gene>
    <name evidence="13" type="ORF">M0813_22129</name>
</gene>
<comment type="caution">
    <text evidence="13">The sequence shown here is derived from an EMBL/GenBank/DDBJ whole genome shotgun (WGS) entry which is preliminary data.</text>
</comment>
<dbReference type="InterPro" id="IPR003959">
    <property type="entry name" value="ATPase_AAA_core"/>
</dbReference>
<feature type="region of interest" description="Disordered" evidence="11">
    <location>
        <begin position="32"/>
        <end position="93"/>
    </location>
</feature>
<comment type="similarity">
    <text evidence="3">In the N-terminal section; belongs to the AAA ATPase family.</text>
</comment>
<evidence type="ECO:0000256" key="3">
    <source>
        <dbReference type="ARBA" id="ARBA00010550"/>
    </source>
</evidence>
<dbReference type="Proteomes" id="UP001150062">
    <property type="component" value="Unassembled WGS sequence"/>
</dbReference>
<evidence type="ECO:0000256" key="2">
    <source>
        <dbReference type="ARBA" id="ARBA00010044"/>
    </source>
</evidence>
<evidence type="ECO:0000313" key="14">
    <source>
        <dbReference type="Proteomes" id="UP001150062"/>
    </source>
</evidence>
<dbReference type="Gene3D" id="1.10.8.60">
    <property type="match status" value="1"/>
</dbReference>
<dbReference type="PANTHER" id="PTHR43655">
    <property type="entry name" value="ATP-DEPENDENT PROTEASE"/>
    <property type="match status" value="1"/>
</dbReference>
<dbReference type="InterPro" id="IPR037219">
    <property type="entry name" value="Peptidase_M41-like"/>
</dbReference>
<evidence type="ECO:0000313" key="13">
    <source>
        <dbReference type="EMBL" id="KAJ6243690.1"/>
    </source>
</evidence>
<dbReference type="InterPro" id="IPR041569">
    <property type="entry name" value="AAA_lid_3"/>
</dbReference>
<dbReference type="EMBL" id="JAOAOG010000168">
    <property type="protein sequence ID" value="KAJ6243690.1"/>
    <property type="molecule type" value="Genomic_DNA"/>
</dbReference>
<dbReference type="PANTHER" id="PTHR43655:SF2">
    <property type="entry name" value="AFG3 LIKE MATRIX AAA PEPTIDASE SUBUNIT 2, ISOFORM A"/>
    <property type="match status" value="1"/>
</dbReference>
<evidence type="ECO:0000256" key="9">
    <source>
        <dbReference type="ARBA" id="ARBA00022840"/>
    </source>
</evidence>
<dbReference type="PROSITE" id="PS00674">
    <property type="entry name" value="AAA"/>
    <property type="match status" value="1"/>
</dbReference>
<keyword evidence="7" id="KW-0378">Hydrolase</keyword>
<proteinExistence type="inferred from homology"/>
<dbReference type="InterPro" id="IPR003593">
    <property type="entry name" value="AAA+_ATPase"/>
</dbReference>
<dbReference type="SMART" id="SM00382">
    <property type="entry name" value="AAA"/>
    <property type="match status" value="1"/>
</dbReference>
<dbReference type="SUPFAM" id="SSF140990">
    <property type="entry name" value="FtsH protease domain-like"/>
    <property type="match status" value="1"/>
</dbReference>
<name>A0ABQ8YGG2_9EUKA</name>
<evidence type="ECO:0000256" key="4">
    <source>
        <dbReference type="ARBA" id="ARBA00022670"/>
    </source>
</evidence>
<feature type="domain" description="AAA+ ATPase" evidence="12">
    <location>
        <begin position="317"/>
        <end position="457"/>
    </location>
</feature>
<dbReference type="InterPro" id="IPR050928">
    <property type="entry name" value="ATP-dep_Zn_Metalloprotease"/>
</dbReference>
<keyword evidence="8" id="KW-0862">Zinc</keyword>
<reference evidence="13" key="1">
    <citation type="submission" date="2022-08" db="EMBL/GenBank/DDBJ databases">
        <title>Novel sulfate-reducing endosymbionts in the free-living metamonad Anaeramoeba.</title>
        <authorList>
            <person name="Jerlstrom-Hultqvist J."/>
            <person name="Cepicka I."/>
            <person name="Gallot-Lavallee L."/>
            <person name="Salas-Leiva D."/>
            <person name="Curtis B.A."/>
            <person name="Zahonova K."/>
            <person name="Pipaliya S."/>
            <person name="Dacks J."/>
            <person name="Roger A.J."/>
        </authorList>
    </citation>
    <scope>NUCLEOTIDE SEQUENCE</scope>
    <source>
        <strain evidence="13">Schooner1</strain>
    </source>
</reference>
<dbReference type="SUPFAM" id="SSF52540">
    <property type="entry name" value="P-loop containing nucleoside triphosphate hydrolases"/>
    <property type="match status" value="1"/>
</dbReference>
<dbReference type="Pfam" id="PF00004">
    <property type="entry name" value="AAA"/>
    <property type="match status" value="1"/>
</dbReference>
<evidence type="ECO:0000256" key="7">
    <source>
        <dbReference type="ARBA" id="ARBA00022801"/>
    </source>
</evidence>
<dbReference type="Pfam" id="PF17862">
    <property type="entry name" value="AAA_lid_3"/>
    <property type="match status" value="1"/>
</dbReference>
<keyword evidence="4" id="KW-0645">Protease</keyword>
<keyword evidence="5" id="KW-0479">Metal-binding</keyword>
<comment type="similarity">
    <text evidence="2">In the C-terminal section; belongs to the peptidase M41 family.</text>
</comment>
<keyword evidence="9" id="KW-0067">ATP-binding</keyword>
<dbReference type="NCBIfam" id="TIGR01241">
    <property type="entry name" value="FtsH_fam"/>
    <property type="match status" value="1"/>
</dbReference>
<organism evidence="13 14">
    <name type="scientific">Anaeramoeba flamelloides</name>
    <dbReference type="NCBI Taxonomy" id="1746091"/>
    <lineage>
        <taxon>Eukaryota</taxon>
        <taxon>Metamonada</taxon>
        <taxon>Anaeramoebidae</taxon>
        <taxon>Anaeramoeba</taxon>
    </lineage>
</organism>
<feature type="compositionally biased region" description="Basic and acidic residues" evidence="11">
    <location>
        <begin position="38"/>
        <end position="76"/>
    </location>
</feature>
<evidence type="ECO:0000256" key="1">
    <source>
        <dbReference type="ARBA" id="ARBA00001947"/>
    </source>
</evidence>
<dbReference type="InterPro" id="IPR005936">
    <property type="entry name" value="FtsH"/>
</dbReference>
<dbReference type="InterPro" id="IPR000642">
    <property type="entry name" value="Peptidase_M41"/>
</dbReference>
<keyword evidence="14" id="KW-1185">Reference proteome</keyword>